<comment type="caution">
    <text evidence="1">The sequence shown here is derived from an EMBL/GenBank/DDBJ whole genome shotgun (WGS) entry which is preliminary data.</text>
</comment>
<gene>
    <name evidence="1" type="ORF">QFC19_001833</name>
</gene>
<proteinExistence type="predicted"/>
<reference evidence="1" key="1">
    <citation type="submission" date="2023-04" db="EMBL/GenBank/DDBJ databases">
        <title>Draft Genome sequencing of Naganishia species isolated from polar environments using Oxford Nanopore Technology.</title>
        <authorList>
            <person name="Leo P."/>
            <person name="Venkateswaran K."/>
        </authorList>
    </citation>
    <scope>NUCLEOTIDE SEQUENCE</scope>
    <source>
        <strain evidence="1">MNA-CCFEE 5261</strain>
    </source>
</reference>
<keyword evidence="2" id="KW-1185">Reference proteome</keyword>
<organism evidence="1 2">
    <name type="scientific">Naganishia cerealis</name>
    <dbReference type="NCBI Taxonomy" id="610337"/>
    <lineage>
        <taxon>Eukaryota</taxon>
        <taxon>Fungi</taxon>
        <taxon>Dikarya</taxon>
        <taxon>Basidiomycota</taxon>
        <taxon>Agaricomycotina</taxon>
        <taxon>Tremellomycetes</taxon>
        <taxon>Filobasidiales</taxon>
        <taxon>Filobasidiaceae</taxon>
        <taxon>Naganishia</taxon>
    </lineage>
</organism>
<name>A0ACC2WDN6_9TREE</name>
<dbReference type="EMBL" id="JASBWR010000015">
    <property type="protein sequence ID" value="KAJ9109854.1"/>
    <property type="molecule type" value="Genomic_DNA"/>
</dbReference>
<protein>
    <submittedName>
        <fullName evidence="1">Uncharacterized protein</fullName>
    </submittedName>
</protein>
<evidence type="ECO:0000313" key="1">
    <source>
        <dbReference type="EMBL" id="KAJ9109854.1"/>
    </source>
</evidence>
<dbReference type="Proteomes" id="UP001241377">
    <property type="component" value="Unassembled WGS sequence"/>
</dbReference>
<evidence type="ECO:0000313" key="2">
    <source>
        <dbReference type="Proteomes" id="UP001241377"/>
    </source>
</evidence>
<sequence length="219" mass="24880">MDVLVDALPYVDKEIEQLPGLKEAVLKEIQKEMKSTPKVGLDDSRLPPKAEIFSKSENLATLLDGYPSQTLVAQKAIDPSKWQVPQLQPRTGASDADWLDAERKTRIGLAHMDLRNTNTSLLTSYAPNAWLIRNYQLEGEAKEIEHEVEHWKEQVTEVNRSRRVFQEATGKHLQSLEARWQDLVTNTVQLEMANVALQGEVEALSRKAEALEKELEERV</sequence>
<accession>A0ACC2WDN6</accession>